<dbReference type="InterPro" id="IPR027410">
    <property type="entry name" value="TCP-1-like_intermed_sf"/>
</dbReference>
<gene>
    <name evidence="8" type="ORF">V6N12_006050</name>
</gene>
<dbReference type="Gene3D" id="1.20.5.170">
    <property type="match status" value="1"/>
</dbReference>
<feature type="domain" description="BZIP" evidence="7">
    <location>
        <begin position="80"/>
        <end position="143"/>
    </location>
</feature>
<evidence type="ECO:0000259" key="7">
    <source>
        <dbReference type="PROSITE" id="PS50217"/>
    </source>
</evidence>
<keyword evidence="5" id="KW-0539">Nucleus</keyword>
<evidence type="ECO:0000256" key="5">
    <source>
        <dbReference type="ARBA" id="ARBA00023242"/>
    </source>
</evidence>
<dbReference type="SMART" id="SM00338">
    <property type="entry name" value="BRLZ"/>
    <property type="match status" value="1"/>
</dbReference>
<dbReference type="CDD" id="cd14702">
    <property type="entry name" value="bZIP_plant_GBF1"/>
    <property type="match status" value="1"/>
</dbReference>
<dbReference type="SUPFAM" id="SSF54849">
    <property type="entry name" value="GroEL-intermediate domain like"/>
    <property type="match status" value="1"/>
</dbReference>
<evidence type="ECO:0000256" key="4">
    <source>
        <dbReference type="ARBA" id="ARBA00023163"/>
    </source>
</evidence>
<dbReference type="Gene3D" id="3.30.260.10">
    <property type="entry name" value="TCP-1-like chaperonin intermediate domain"/>
    <property type="match status" value="2"/>
</dbReference>
<comment type="caution">
    <text evidence="8">The sequence shown here is derived from an EMBL/GenBank/DDBJ whole genome shotgun (WGS) entry which is preliminary data.</text>
</comment>
<dbReference type="InterPro" id="IPR045314">
    <property type="entry name" value="bZIP_plant_GBF1"/>
</dbReference>
<dbReference type="PROSITE" id="PS00036">
    <property type="entry name" value="BZIP_BASIC"/>
    <property type="match status" value="1"/>
</dbReference>
<dbReference type="InterPro" id="IPR044521">
    <property type="entry name" value="AtbZIP8/43"/>
</dbReference>
<dbReference type="SUPFAM" id="SSF57959">
    <property type="entry name" value="Leucine zipper domain"/>
    <property type="match status" value="1"/>
</dbReference>
<evidence type="ECO:0000256" key="6">
    <source>
        <dbReference type="SAM" id="Coils"/>
    </source>
</evidence>
<keyword evidence="6" id="KW-0175">Coiled coil</keyword>
<name>A0ABR2EWU6_9ROSI</name>
<dbReference type="InterPro" id="IPR004827">
    <property type="entry name" value="bZIP"/>
</dbReference>
<dbReference type="SUPFAM" id="SSF48592">
    <property type="entry name" value="GroEL equatorial domain-like"/>
    <property type="match status" value="1"/>
</dbReference>
<organism evidence="8 9">
    <name type="scientific">Hibiscus sabdariffa</name>
    <name type="common">roselle</name>
    <dbReference type="NCBI Taxonomy" id="183260"/>
    <lineage>
        <taxon>Eukaryota</taxon>
        <taxon>Viridiplantae</taxon>
        <taxon>Streptophyta</taxon>
        <taxon>Embryophyta</taxon>
        <taxon>Tracheophyta</taxon>
        <taxon>Spermatophyta</taxon>
        <taxon>Magnoliopsida</taxon>
        <taxon>eudicotyledons</taxon>
        <taxon>Gunneridae</taxon>
        <taxon>Pentapetalae</taxon>
        <taxon>rosids</taxon>
        <taxon>malvids</taxon>
        <taxon>Malvales</taxon>
        <taxon>Malvaceae</taxon>
        <taxon>Malvoideae</taxon>
        <taxon>Hibiscus</taxon>
    </lineage>
</organism>
<comment type="subcellular location">
    <subcellularLocation>
        <location evidence="1">Nucleus</location>
    </subcellularLocation>
</comment>
<dbReference type="PROSITE" id="PS50217">
    <property type="entry name" value="BZIP"/>
    <property type="match status" value="1"/>
</dbReference>
<reference evidence="8 9" key="1">
    <citation type="journal article" date="2024" name="G3 (Bethesda)">
        <title>Genome assembly of Hibiscus sabdariffa L. provides insights into metabolisms of medicinal natural products.</title>
        <authorList>
            <person name="Kim T."/>
        </authorList>
    </citation>
    <scope>NUCLEOTIDE SEQUENCE [LARGE SCALE GENOMIC DNA]</scope>
    <source>
        <strain evidence="8">TK-2024</strain>
        <tissue evidence="8">Old leaves</tissue>
    </source>
</reference>
<sequence>MVPSELRGLHYLAPENPNLIPANLGMMQNSIPSFHFNTFLNSPPNSHITPSALDFAALSSSISNNSTSDEAEEHQVNVIDERKQRRMISNRESARRSRMRKQKHLDELWSQVIRLRNENHNLIDQLNHVSESHDRVLQENARLKEEASDLRQMLSDVKIGSPYSLAFREMEEVVSAGMNPVQIARGIEKTANAIVSELKLMSREVEDHELAHVATVSAGNDYAVGKLISDALQQVGRKGVVESKKENEMFKILDSAVKEKYPIMIVAVEKKKLSYIISSLIRYVGAQTQVESKDKQLRIEDALNATKVLSNGDTRYQYNAARNSYKDLMEAGIMDPTRSNYPKSGDPGFH</sequence>
<feature type="coiled-coil region" evidence="6">
    <location>
        <begin position="126"/>
        <end position="153"/>
    </location>
</feature>
<keyword evidence="4" id="KW-0804">Transcription</keyword>
<accession>A0ABR2EWU6</accession>
<dbReference type="PANTHER" id="PTHR46324">
    <property type="entry name" value="BASIC LEUCINE ZIPPER 43-RELATED"/>
    <property type="match status" value="1"/>
</dbReference>
<evidence type="ECO:0000256" key="1">
    <source>
        <dbReference type="ARBA" id="ARBA00004123"/>
    </source>
</evidence>
<evidence type="ECO:0000313" key="9">
    <source>
        <dbReference type="Proteomes" id="UP001472677"/>
    </source>
</evidence>
<keyword evidence="9" id="KW-1185">Reference proteome</keyword>
<keyword evidence="3" id="KW-0238">DNA-binding</keyword>
<dbReference type="InterPro" id="IPR046347">
    <property type="entry name" value="bZIP_sf"/>
</dbReference>
<evidence type="ECO:0000256" key="2">
    <source>
        <dbReference type="ARBA" id="ARBA00023015"/>
    </source>
</evidence>
<evidence type="ECO:0000313" key="8">
    <source>
        <dbReference type="EMBL" id="KAK8567464.1"/>
    </source>
</evidence>
<evidence type="ECO:0000256" key="3">
    <source>
        <dbReference type="ARBA" id="ARBA00023125"/>
    </source>
</evidence>
<dbReference type="PANTHER" id="PTHR46324:SF26">
    <property type="entry name" value="OS02G0728001 PROTEIN"/>
    <property type="match status" value="1"/>
</dbReference>
<dbReference type="InterPro" id="IPR027413">
    <property type="entry name" value="GROEL-like_equatorial_sf"/>
</dbReference>
<dbReference type="EMBL" id="JBBPBM010000009">
    <property type="protein sequence ID" value="KAK8567464.1"/>
    <property type="molecule type" value="Genomic_DNA"/>
</dbReference>
<dbReference type="Gene3D" id="1.10.560.10">
    <property type="entry name" value="GroEL-like equatorial domain"/>
    <property type="match status" value="1"/>
</dbReference>
<dbReference type="Pfam" id="PF00170">
    <property type="entry name" value="bZIP_1"/>
    <property type="match status" value="1"/>
</dbReference>
<keyword evidence="2" id="KW-0805">Transcription regulation</keyword>
<proteinExistence type="predicted"/>
<dbReference type="Proteomes" id="UP001472677">
    <property type="component" value="Unassembled WGS sequence"/>
</dbReference>
<protein>
    <recommendedName>
        <fullName evidence="7">BZIP domain-containing protein</fullName>
    </recommendedName>
</protein>